<dbReference type="Proteomes" id="UP000700596">
    <property type="component" value="Unassembled WGS sequence"/>
</dbReference>
<dbReference type="AlphaFoldDB" id="A0A9P9EGJ2"/>
<organism evidence="2 3">
    <name type="scientific">Dendryphion nanum</name>
    <dbReference type="NCBI Taxonomy" id="256645"/>
    <lineage>
        <taxon>Eukaryota</taxon>
        <taxon>Fungi</taxon>
        <taxon>Dikarya</taxon>
        <taxon>Ascomycota</taxon>
        <taxon>Pezizomycotina</taxon>
        <taxon>Dothideomycetes</taxon>
        <taxon>Pleosporomycetidae</taxon>
        <taxon>Pleosporales</taxon>
        <taxon>Torulaceae</taxon>
        <taxon>Dendryphion</taxon>
    </lineage>
</organism>
<proteinExistence type="predicted"/>
<protein>
    <submittedName>
        <fullName evidence="2">Heterokaryon incompatibility protein-domain-containing protein</fullName>
    </submittedName>
</protein>
<gene>
    <name evidence="2" type="ORF">B0J11DRAFT_455142</name>
</gene>
<evidence type="ECO:0000313" key="2">
    <source>
        <dbReference type="EMBL" id="KAH7136166.1"/>
    </source>
</evidence>
<feature type="domain" description="Heterokaryon incompatibility" evidence="1">
    <location>
        <begin position="57"/>
        <end position="245"/>
    </location>
</feature>
<evidence type="ECO:0000313" key="3">
    <source>
        <dbReference type="Proteomes" id="UP000700596"/>
    </source>
</evidence>
<feature type="non-terminal residue" evidence="2">
    <location>
        <position position="416"/>
    </location>
</feature>
<comment type="caution">
    <text evidence="2">The sequence shown here is derived from an EMBL/GenBank/DDBJ whole genome shotgun (WGS) entry which is preliminary data.</text>
</comment>
<dbReference type="PANTHER" id="PTHR24148:SF73">
    <property type="entry name" value="HET DOMAIN PROTEIN (AFU_ORTHOLOGUE AFUA_8G01020)"/>
    <property type="match status" value="1"/>
</dbReference>
<dbReference type="InterPro" id="IPR052895">
    <property type="entry name" value="HetReg/Transcr_Mod"/>
</dbReference>
<accession>A0A9P9EGJ2</accession>
<dbReference type="EMBL" id="JAGMWT010000002">
    <property type="protein sequence ID" value="KAH7136166.1"/>
    <property type="molecule type" value="Genomic_DNA"/>
</dbReference>
<reference evidence="2" key="1">
    <citation type="journal article" date="2021" name="Nat. Commun.">
        <title>Genetic determinants of endophytism in the Arabidopsis root mycobiome.</title>
        <authorList>
            <person name="Mesny F."/>
            <person name="Miyauchi S."/>
            <person name="Thiergart T."/>
            <person name="Pickel B."/>
            <person name="Atanasova L."/>
            <person name="Karlsson M."/>
            <person name="Huettel B."/>
            <person name="Barry K.W."/>
            <person name="Haridas S."/>
            <person name="Chen C."/>
            <person name="Bauer D."/>
            <person name="Andreopoulos W."/>
            <person name="Pangilinan J."/>
            <person name="LaButti K."/>
            <person name="Riley R."/>
            <person name="Lipzen A."/>
            <person name="Clum A."/>
            <person name="Drula E."/>
            <person name="Henrissat B."/>
            <person name="Kohler A."/>
            <person name="Grigoriev I.V."/>
            <person name="Martin F.M."/>
            <person name="Hacquard S."/>
        </authorList>
    </citation>
    <scope>NUCLEOTIDE SEQUENCE</scope>
    <source>
        <strain evidence="2">MPI-CAGE-CH-0243</strain>
    </source>
</reference>
<dbReference type="PANTHER" id="PTHR24148">
    <property type="entry name" value="ANKYRIN REPEAT DOMAIN-CONTAINING PROTEIN 39 HOMOLOG-RELATED"/>
    <property type="match status" value="1"/>
</dbReference>
<dbReference type="OrthoDB" id="2157530at2759"/>
<dbReference type="InterPro" id="IPR010730">
    <property type="entry name" value="HET"/>
</dbReference>
<evidence type="ECO:0000259" key="1">
    <source>
        <dbReference type="Pfam" id="PF06985"/>
    </source>
</evidence>
<sequence>MGVESGNLLTAVELYRLLPLKVGNRSIRVLQLSTDQSKPLEGKLKVISLSSYLRSAFVALSYAWGNTDEPHRILCHASTTKSLPAYISITANCCDALMQLRRNQASQWPSSSSIDIWVDAVCINQDAKEGAEEKLTQIPLMQEIYQKAKAVFIWLGTGTQESDLAMEWLTKTSMGRELLSLIKFRAFPANMLPGEIIRLIRIAPELAKGVYHSWAPKRTRKSIDPKHLKDICQREWFSRMWTVQELVMASEPIVICGSKSLRWTPFFWAMVEALEPHSTAHSPLFAKAFNSVVAVTSLWYDLYRKKEFSQPVVRAWANSIQPTLLGTIAHLFLSFLESSFRVILCVGGFSATLVASMGILQGLRPLDNIWILPPLLLMAFTFLLRPGGPREEQKNNFRESLIDVLNLSRSKQATLP</sequence>
<dbReference type="Pfam" id="PF06985">
    <property type="entry name" value="HET"/>
    <property type="match status" value="1"/>
</dbReference>
<name>A0A9P9EGJ2_9PLEO</name>
<keyword evidence="3" id="KW-1185">Reference proteome</keyword>